<evidence type="ECO:0000313" key="1">
    <source>
        <dbReference type="EMBL" id="RGR33690.1"/>
    </source>
</evidence>
<sequence>MNPYQAFQIISQMPNIKKIKFKNFIIDIVEYKGNDFKLSMAVSLFDQTNIPYAIAARDWLDFNPNNNSKHRII</sequence>
<organism evidence="1 2">
    <name type="scientific">Phocaeicola vulgatus</name>
    <name type="common">Bacteroides vulgatus</name>
    <dbReference type="NCBI Taxonomy" id="821"/>
    <lineage>
        <taxon>Bacteria</taxon>
        <taxon>Pseudomonadati</taxon>
        <taxon>Bacteroidota</taxon>
        <taxon>Bacteroidia</taxon>
        <taxon>Bacteroidales</taxon>
        <taxon>Bacteroidaceae</taxon>
        <taxon>Phocaeicola</taxon>
    </lineage>
</organism>
<gene>
    <name evidence="1" type="ORF">DWY53_19095</name>
</gene>
<accession>A0A395UKI9</accession>
<reference evidence="1 2" key="1">
    <citation type="submission" date="2018-08" db="EMBL/GenBank/DDBJ databases">
        <title>A genome reference for cultivated species of the human gut microbiota.</title>
        <authorList>
            <person name="Zou Y."/>
            <person name="Xue W."/>
            <person name="Luo G."/>
        </authorList>
    </citation>
    <scope>NUCLEOTIDE SEQUENCE [LARGE SCALE GENOMIC DNA]</scope>
    <source>
        <strain evidence="1 2">AF25-30LB</strain>
    </source>
</reference>
<evidence type="ECO:0000313" key="2">
    <source>
        <dbReference type="Proteomes" id="UP000266497"/>
    </source>
</evidence>
<dbReference type="Proteomes" id="UP000266497">
    <property type="component" value="Unassembled WGS sequence"/>
</dbReference>
<comment type="caution">
    <text evidence="1">The sequence shown here is derived from an EMBL/GenBank/DDBJ whole genome shotgun (WGS) entry which is preliminary data.</text>
</comment>
<proteinExistence type="predicted"/>
<dbReference type="EMBL" id="QRUD01000071">
    <property type="protein sequence ID" value="RGR33690.1"/>
    <property type="molecule type" value="Genomic_DNA"/>
</dbReference>
<name>A0A395UKI9_PHOVU</name>
<protein>
    <submittedName>
        <fullName evidence="1">Uncharacterized protein</fullName>
    </submittedName>
</protein>
<dbReference type="AlphaFoldDB" id="A0A395UKI9"/>